<dbReference type="Pfam" id="PF03399">
    <property type="entry name" value="SAC3_GANP"/>
    <property type="match status" value="1"/>
</dbReference>
<proteinExistence type="predicted"/>
<protein>
    <recommendedName>
        <fullName evidence="2">SAC3/GANP/THP3 conserved domain-containing protein</fullName>
    </recommendedName>
</protein>
<dbReference type="Proteomes" id="UP000769157">
    <property type="component" value="Unassembled WGS sequence"/>
</dbReference>
<feature type="compositionally biased region" description="Polar residues" evidence="1">
    <location>
        <begin position="103"/>
        <end position="114"/>
    </location>
</feature>
<feature type="compositionally biased region" description="Basic and acidic residues" evidence="1">
    <location>
        <begin position="140"/>
        <end position="163"/>
    </location>
</feature>
<evidence type="ECO:0000313" key="4">
    <source>
        <dbReference type="Proteomes" id="UP000769157"/>
    </source>
</evidence>
<feature type="compositionally biased region" description="Pro residues" evidence="1">
    <location>
        <begin position="123"/>
        <end position="132"/>
    </location>
</feature>
<gene>
    <name evidence="3" type="ORF">OGAPHI_000680</name>
</gene>
<name>A0A9P8T9V6_9ASCO</name>
<dbReference type="RefSeq" id="XP_046064337.1">
    <property type="nucleotide sequence ID" value="XM_046208139.1"/>
</dbReference>
<reference evidence="3" key="2">
    <citation type="submission" date="2021-01" db="EMBL/GenBank/DDBJ databases">
        <authorList>
            <person name="Schikora-Tamarit M.A."/>
        </authorList>
    </citation>
    <scope>NUCLEOTIDE SEQUENCE</scope>
    <source>
        <strain evidence="3">CBS6075</strain>
    </source>
</reference>
<sequence length="473" mass="55156">MPYNEVAPRTTLKKNYKDPATWPKSLHGFISASFKKASELKLDTETKKKFQAELKQLINKAIDEGKIDANSWESQTLPSLGGAGKLELYCDLVVKARKEKVVKQTQPVKQTLSKKNVFDEPPEPQPSAPLPPLKKMKRDRKTEDLMNSEKRKQLRSQRFERELSTPPPDLPSIPVNTNAPLIGKCKELEKKYLRLTSQPNPATVRPLPVLKKTLQLLIDKYYQGATYNYLCDQFKSMRQDLTVQHIKNSFTVKVYEYHCKLAIQFQDLGEFNQCQSQLKLLYDSLETPSTEFYSYRVLYYIITNNFNEAFALKSQLLEQQLQFDEYLETAFRLLEFTMTNEYWQFFQVVKTLQQKDNDDLSIKQDTIHNKVLTDQEALKLGHTVWFFFLQLLKPIIFKIRINSLATICKSYRKLSIGALREMFGDSESQLDEYFARLKLDVFVEQGMFDCVQSRQTVDQLKNQNRKIDIKGQI</sequence>
<dbReference type="PANTHER" id="PTHR12436:SF4">
    <property type="entry name" value="LEUKOCYTE RECEPTOR CLUSTER MEMBER 8"/>
    <property type="match status" value="1"/>
</dbReference>
<dbReference type="InterPro" id="IPR045107">
    <property type="entry name" value="SAC3/GANP/THP3"/>
</dbReference>
<dbReference type="GeneID" id="70232648"/>
<feature type="region of interest" description="Disordered" evidence="1">
    <location>
        <begin position="101"/>
        <end position="176"/>
    </location>
</feature>
<reference evidence="3" key="1">
    <citation type="journal article" date="2021" name="Open Biol.">
        <title>Shared evolutionary footprints suggest mitochondrial oxidative damage underlies multiple complex I losses in fungi.</title>
        <authorList>
            <person name="Schikora-Tamarit M.A."/>
            <person name="Marcet-Houben M."/>
            <person name="Nosek J."/>
            <person name="Gabaldon T."/>
        </authorList>
    </citation>
    <scope>NUCLEOTIDE SEQUENCE</scope>
    <source>
        <strain evidence="3">CBS6075</strain>
    </source>
</reference>
<dbReference type="Gene3D" id="1.25.40.990">
    <property type="match status" value="1"/>
</dbReference>
<dbReference type="GO" id="GO:0005634">
    <property type="term" value="C:nucleus"/>
    <property type="evidence" value="ECO:0007669"/>
    <property type="project" value="TreeGrafter"/>
</dbReference>
<evidence type="ECO:0000259" key="2">
    <source>
        <dbReference type="Pfam" id="PF03399"/>
    </source>
</evidence>
<dbReference type="OrthoDB" id="199574at2759"/>
<dbReference type="AlphaFoldDB" id="A0A9P8T9V6"/>
<dbReference type="PANTHER" id="PTHR12436">
    <property type="entry name" value="80 KDA MCM3-ASSOCIATED PROTEIN"/>
    <property type="match status" value="1"/>
</dbReference>
<accession>A0A9P8T9V6</accession>
<dbReference type="InterPro" id="IPR005062">
    <property type="entry name" value="SAC3/GANP/THP3_conserved"/>
</dbReference>
<comment type="caution">
    <text evidence="3">The sequence shown here is derived from an EMBL/GenBank/DDBJ whole genome shotgun (WGS) entry which is preliminary data.</text>
</comment>
<dbReference type="EMBL" id="JAEUBE010000084">
    <property type="protein sequence ID" value="KAH3670969.1"/>
    <property type="molecule type" value="Genomic_DNA"/>
</dbReference>
<evidence type="ECO:0000256" key="1">
    <source>
        <dbReference type="SAM" id="MobiDB-lite"/>
    </source>
</evidence>
<feature type="domain" description="SAC3/GANP/THP3 conserved" evidence="2">
    <location>
        <begin position="190"/>
        <end position="350"/>
    </location>
</feature>
<evidence type="ECO:0000313" key="3">
    <source>
        <dbReference type="EMBL" id="KAH3670969.1"/>
    </source>
</evidence>
<organism evidence="3 4">
    <name type="scientific">Ogataea philodendri</name>
    <dbReference type="NCBI Taxonomy" id="1378263"/>
    <lineage>
        <taxon>Eukaryota</taxon>
        <taxon>Fungi</taxon>
        <taxon>Dikarya</taxon>
        <taxon>Ascomycota</taxon>
        <taxon>Saccharomycotina</taxon>
        <taxon>Pichiomycetes</taxon>
        <taxon>Pichiales</taxon>
        <taxon>Pichiaceae</taxon>
        <taxon>Ogataea</taxon>
    </lineage>
</organism>
<keyword evidence="4" id="KW-1185">Reference proteome</keyword>